<evidence type="ECO:0000256" key="8">
    <source>
        <dbReference type="PROSITE-ProRule" id="PRU00042"/>
    </source>
</evidence>
<evidence type="ECO:0000256" key="7">
    <source>
        <dbReference type="ARBA" id="ARBA00023242"/>
    </source>
</evidence>
<evidence type="ECO:0000313" key="11">
    <source>
        <dbReference type="EMBL" id="KAE8716436.1"/>
    </source>
</evidence>
<evidence type="ECO:0000259" key="10">
    <source>
        <dbReference type="PROSITE" id="PS50157"/>
    </source>
</evidence>
<dbReference type="InterPro" id="IPR052426">
    <property type="entry name" value="Plant_dev_regulator"/>
</dbReference>
<dbReference type="EMBL" id="VEPZ02000844">
    <property type="protein sequence ID" value="KAE8716436.1"/>
    <property type="molecule type" value="Genomic_DNA"/>
</dbReference>
<comment type="subcellular location">
    <subcellularLocation>
        <location evidence="1">Nucleus</location>
    </subcellularLocation>
</comment>
<dbReference type="PROSITE" id="PS00028">
    <property type="entry name" value="ZINC_FINGER_C2H2_1"/>
    <property type="match status" value="1"/>
</dbReference>
<dbReference type="PROSITE" id="PS50157">
    <property type="entry name" value="ZINC_FINGER_C2H2_2"/>
    <property type="match status" value="1"/>
</dbReference>
<evidence type="ECO:0000256" key="3">
    <source>
        <dbReference type="ARBA" id="ARBA00022771"/>
    </source>
</evidence>
<name>A0A6A3BHC8_HIBSY</name>
<sequence>MGTRNEKAEKSDQTVWSLEEEDVSSHSKSYTCSFCKRGFSNAQALGGHMNVHRRDRAKLRESSEENLPSLDTVKTMNTELDRVQDRYRISEIILESSEKKSCSPKSLVKFPAGEEMALKRIRVPRLG</sequence>
<keyword evidence="12" id="KW-1185">Reference proteome</keyword>
<keyword evidence="2" id="KW-0479">Metal-binding</keyword>
<keyword evidence="6" id="KW-0804">Transcription</keyword>
<dbReference type="SMART" id="SM00355">
    <property type="entry name" value="ZnF_C2H2"/>
    <property type="match status" value="1"/>
</dbReference>
<dbReference type="AlphaFoldDB" id="A0A6A3BHC8"/>
<dbReference type="PANTHER" id="PTHR45801">
    <property type="entry name" value="OS07G0101800 PROTEIN"/>
    <property type="match status" value="1"/>
</dbReference>
<evidence type="ECO:0000256" key="6">
    <source>
        <dbReference type="ARBA" id="ARBA00023163"/>
    </source>
</evidence>
<evidence type="ECO:0000256" key="2">
    <source>
        <dbReference type="ARBA" id="ARBA00022723"/>
    </source>
</evidence>
<dbReference type="PANTHER" id="PTHR45801:SF111">
    <property type="entry name" value="C2H2 AND C2HC ZINC FINGERS SUPERFAMILY PROTEIN"/>
    <property type="match status" value="1"/>
</dbReference>
<dbReference type="OrthoDB" id="780709at2759"/>
<dbReference type="InterPro" id="IPR036236">
    <property type="entry name" value="Znf_C2H2_sf"/>
</dbReference>
<evidence type="ECO:0000256" key="9">
    <source>
        <dbReference type="SAM" id="MobiDB-lite"/>
    </source>
</evidence>
<dbReference type="InterPro" id="IPR013087">
    <property type="entry name" value="Znf_C2H2_type"/>
</dbReference>
<keyword evidence="3 8" id="KW-0863">Zinc-finger</keyword>
<evidence type="ECO:0000313" key="12">
    <source>
        <dbReference type="Proteomes" id="UP000436088"/>
    </source>
</evidence>
<gene>
    <name evidence="11" type="ORF">F3Y22_tig00110118pilonHSYRG00110</name>
</gene>
<comment type="caution">
    <text evidence="11">The sequence shown here is derived from an EMBL/GenBank/DDBJ whole genome shotgun (WGS) entry which is preliminary data.</text>
</comment>
<proteinExistence type="predicted"/>
<keyword evidence="7" id="KW-0539">Nucleus</keyword>
<dbReference type="GO" id="GO:0005634">
    <property type="term" value="C:nucleus"/>
    <property type="evidence" value="ECO:0007669"/>
    <property type="project" value="UniProtKB-SubCell"/>
</dbReference>
<keyword evidence="5" id="KW-0805">Transcription regulation</keyword>
<reference evidence="11" key="1">
    <citation type="submission" date="2019-09" db="EMBL/GenBank/DDBJ databases">
        <title>Draft genome information of white flower Hibiscus syriacus.</title>
        <authorList>
            <person name="Kim Y.-M."/>
        </authorList>
    </citation>
    <scope>NUCLEOTIDE SEQUENCE [LARGE SCALE GENOMIC DNA]</scope>
    <source>
        <strain evidence="11">YM2019G1</strain>
    </source>
</reference>
<dbReference type="Proteomes" id="UP000436088">
    <property type="component" value="Unassembled WGS sequence"/>
</dbReference>
<dbReference type="Gene3D" id="3.30.160.60">
    <property type="entry name" value="Classic Zinc Finger"/>
    <property type="match status" value="1"/>
</dbReference>
<keyword evidence="4" id="KW-0862">Zinc</keyword>
<protein>
    <submittedName>
        <fullName evidence="11">Cyclin-D7-1-like</fullName>
    </submittedName>
</protein>
<organism evidence="11 12">
    <name type="scientific">Hibiscus syriacus</name>
    <name type="common">Rose of Sharon</name>
    <dbReference type="NCBI Taxonomy" id="106335"/>
    <lineage>
        <taxon>Eukaryota</taxon>
        <taxon>Viridiplantae</taxon>
        <taxon>Streptophyta</taxon>
        <taxon>Embryophyta</taxon>
        <taxon>Tracheophyta</taxon>
        <taxon>Spermatophyta</taxon>
        <taxon>Magnoliopsida</taxon>
        <taxon>eudicotyledons</taxon>
        <taxon>Gunneridae</taxon>
        <taxon>Pentapetalae</taxon>
        <taxon>rosids</taxon>
        <taxon>malvids</taxon>
        <taxon>Malvales</taxon>
        <taxon>Malvaceae</taxon>
        <taxon>Malvoideae</taxon>
        <taxon>Hibiscus</taxon>
    </lineage>
</organism>
<dbReference type="SUPFAM" id="SSF57667">
    <property type="entry name" value="beta-beta-alpha zinc fingers"/>
    <property type="match status" value="1"/>
</dbReference>
<feature type="compositionally biased region" description="Basic and acidic residues" evidence="9">
    <location>
        <begin position="1"/>
        <end position="12"/>
    </location>
</feature>
<dbReference type="GO" id="GO:0008270">
    <property type="term" value="F:zinc ion binding"/>
    <property type="evidence" value="ECO:0007669"/>
    <property type="project" value="UniProtKB-KW"/>
</dbReference>
<evidence type="ECO:0000256" key="4">
    <source>
        <dbReference type="ARBA" id="ARBA00022833"/>
    </source>
</evidence>
<dbReference type="Pfam" id="PF13912">
    <property type="entry name" value="zf-C2H2_6"/>
    <property type="match status" value="1"/>
</dbReference>
<evidence type="ECO:0000256" key="1">
    <source>
        <dbReference type="ARBA" id="ARBA00004123"/>
    </source>
</evidence>
<feature type="region of interest" description="Disordered" evidence="9">
    <location>
        <begin position="1"/>
        <end position="20"/>
    </location>
</feature>
<feature type="domain" description="C2H2-type" evidence="10">
    <location>
        <begin position="30"/>
        <end position="57"/>
    </location>
</feature>
<evidence type="ECO:0000256" key="5">
    <source>
        <dbReference type="ARBA" id="ARBA00023015"/>
    </source>
</evidence>
<accession>A0A6A3BHC8</accession>